<reference evidence="1" key="1">
    <citation type="journal article" date="2019" name="bioRxiv">
        <title>The Genome of the Zebra Mussel, Dreissena polymorpha: A Resource for Invasive Species Research.</title>
        <authorList>
            <person name="McCartney M.A."/>
            <person name="Auch B."/>
            <person name="Kono T."/>
            <person name="Mallez S."/>
            <person name="Zhang Y."/>
            <person name="Obille A."/>
            <person name="Becker A."/>
            <person name="Abrahante J.E."/>
            <person name="Garbe J."/>
            <person name="Badalamenti J.P."/>
            <person name="Herman A."/>
            <person name="Mangelson H."/>
            <person name="Liachko I."/>
            <person name="Sullivan S."/>
            <person name="Sone E.D."/>
            <person name="Koren S."/>
            <person name="Silverstein K.A.T."/>
            <person name="Beckman K.B."/>
            <person name="Gohl D.M."/>
        </authorList>
    </citation>
    <scope>NUCLEOTIDE SEQUENCE</scope>
    <source>
        <strain evidence="1">Duluth1</strain>
        <tissue evidence="1">Whole animal</tissue>
    </source>
</reference>
<dbReference type="EMBL" id="JAIWYP010000006">
    <property type="protein sequence ID" value="KAH3814901.1"/>
    <property type="molecule type" value="Genomic_DNA"/>
</dbReference>
<dbReference type="AlphaFoldDB" id="A0A9D4GG67"/>
<comment type="caution">
    <text evidence="1">The sequence shown here is derived from an EMBL/GenBank/DDBJ whole genome shotgun (WGS) entry which is preliminary data.</text>
</comment>
<accession>A0A9D4GG67</accession>
<reference evidence="1" key="2">
    <citation type="submission" date="2020-11" db="EMBL/GenBank/DDBJ databases">
        <authorList>
            <person name="McCartney M.A."/>
            <person name="Auch B."/>
            <person name="Kono T."/>
            <person name="Mallez S."/>
            <person name="Becker A."/>
            <person name="Gohl D.M."/>
            <person name="Silverstein K.A.T."/>
            <person name="Koren S."/>
            <person name="Bechman K.B."/>
            <person name="Herman A."/>
            <person name="Abrahante J.E."/>
            <person name="Garbe J."/>
        </authorList>
    </citation>
    <scope>NUCLEOTIDE SEQUENCE</scope>
    <source>
        <strain evidence="1">Duluth1</strain>
        <tissue evidence="1">Whole animal</tissue>
    </source>
</reference>
<name>A0A9D4GG67_DREPO</name>
<gene>
    <name evidence="1" type="ORF">DPMN_143418</name>
</gene>
<proteinExistence type="predicted"/>
<dbReference type="Proteomes" id="UP000828390">
    <property type="component" value="Unassembled WGS sequence"/>
</dbReference>
<evidence type="ECO:0000313" key="1">
    <source>
        <dbReference type="EMBL" id="KAH3814901.1"/>
    </source>
</evidence>
<organism evidence="1 2">
    <name type="scientific">Dreissena polymorpha</name>
    <name type="common">Zebra mussel</name>
    <name type="synonym">Mytilus polymorpha</name>
    <dbReference type="NCBI Taxonomy" id="45954"/>
    <lineage>
        <taxon>Eukaryota</taxon>
        <taxon>Metazoa</taxon>
        <taxon>Spiralia</taxon>
        <taxon>Lophotrochozoa</taxon>
        <taxon>Mollusca</taxon>
        <taxon>Bivalvia</taxon>
        <taxon>Autobranchia</taxon>
        <taxon>Heteroconchia</taxon>
        <taxon>Euheterodonta</taxon>
        <taxon>Imparidentia</taxon>
        <taxon>Neoheterodontei</taxon>
        <taxon>Myida</taxon>
        <taxon>Dreissenoidea</taxon>
        <taxon>Dreissenidae</taxon>
        <taxon>Dreissena</taxon>
    </lineage>
</organism>
<sequence length="180" mass="20895">MTSAGICRHVRDLSPSATVYVSHVLLRCENRFDGSLTQHFICHWNRDVEALNWEIEALVYSWVQPVRHSQFYDVHDIIRTYVLTEVHEDWTKNVQNDDLLTLASFNLSRDVIEAIFLTKFHEDWPMNVANRALTKFHCSHIKKTAPPPGGHFNEDWTIIVTSKDGQKVITIAHHEHGVLR</sequence>
<evidence type="ECO:0000313" key="2">
    <source>
        <dbReference type="Proteomes" id="UP000828390"/>
    </source>
</evidence>
<protein>
    <submittedName>
        <fullName evidence="1">Uncharacterized protein</fullName>
    </submittedName>
</protein>
<keyword evidence="2" id="KW-1185">Reference proteome</keyword>